<dbReference type="GeneID" id="25797400"/>
<dbReference type="Proteomes" id="UP000007115">
    <property type="component" value="Unassembled WGS sequence"/>
</dbReference>
<name>G9MUM2_HYPVG</name>
<dbReference type="RefSeq" id="XP_013956056.1">
    <property type="nucleotide sequence ID" value="XM_014100581.1"/>
</dbReference>
<organism evidence="1 2">
    <name type="scientific">Hypocrea virens (strain Gv29-8 / FGSC 10586)</name>
    <name type="common">Gliocladium virens</name>
    <name type="synonym">Trichoderma virens</name>
    <dbReference type="NCBI Taxonomy" id="413071"/>
    <lineage>
        <taxon>Eukaryota</taxon>
        <taxon>Fungi</taxon>
        <taxon>Dikarya</taxon>
        <taxon>Ascomycota</taxon>
        <taxon>Pezizomycotina</taxon>
        <taxon>Sordariomycetes</taxon>
        <taxon>Hypocreomycetidae</taxon>
        <taxon>Hypocreales</taxon>
        <taxon>Hypocreaceae</taxon>
        <taxon>Trichoderma</taxon>
    </lineage>
</organism>
<keyword evidence="2" id="KW-1185">Reference proteome</keyword>
<dbReference type="EMBL" id="ABDF02000059">
    <property type="protein sequence ID" value="EHK21863.1"/>
    <property type="molecule type" value="Genomic_DNA"/>
</dbReference>
<sequence length="323" mass="35330">MGNHPKHITEWIRKHLFPYIEAGKQPDIRPARANDTLDDPEKWSASYLESGRFLGADDGRVWALTITKDAWDSLLKTCVVSEVDVSPMPSFGSIIMPQATTDEVPQAIREPISAASTLGLGPVVVISNSELASRSHGLHVSFGAVLCRDLESVEIYRGATVLCLRELDCPASRTMTEARFKVLDTGVETLSRNGELKLLDYDIGQGNKEDLSMRVTASSRDAVVYPPSTANSFPQGVHIWIGRDTASGDKLIGLSATNSPSFTVDKHQILHRRCSSTTIDADSGATQLHSIKDLWLLDFINNHLVASASSKTYNRGILRSSIN</sequence>
<dbReference type="InParanoid" id="G9MUM2"/>
<dbReference type="AlphaFoldDB" id="G9MUM2"/>
<evidence type="ECO:0000313" key="2">
    <source>
        <dbReference type="Proteomes" id="UP000007115"/>
    </source>
</evidence>
<comment type="caution">
    <text evidence="1">The sequence shown here is derived from an EMBL/GenBank/DDBJ whole genome shotgun (WGS) entry which is preliminary data.</text>
</comment>
<protein>
    <submittedName>
        <fullName evidence="1">Uncharacterized protein</fullName>
    </submittedName>
</protein>
<accession>G9MUM2</accession>
<dbReference type="VEuPathDB" id="FungiDB:TRIVIDRAFT_70887"/>
<reference evidence="1 2" key="1">
    <citation type="journal article" date="2011" name="Genome Biol.">
        <title>Comparative genome sequence analysis underscores mycoparasitism as the ancestral life style of Trichoderma.</title>
        <authorList>
            <person name="Kubicek C.P."/>
            <person name="Herrera-Estrella A."/>
            <person name="Seidl-Seiboth V."/>
            <person name="Martinez D.A."/>
            <person name="Druzhinina I.S."/>
            <person name="Thon M."/>
            <person name="Zeilinger S."/>
            <person name="Casas-Flores S."/>
            <person name="Horwitz B.A."/>
            <person name="Mukherjee P.K."/>
            <person name="Mukherjee M."/>
            <person name="Kredics L."/>
            <person name="Alcaraz L.D."/>
            <person name="Aerts A."/>
            <person name="Antal Z."/>
            <person name="Atanasova L."/>
            <person name="Cervantes-Badillo M.G."/>
            <person name="Challacombe J."/>
            <person name="Chertkov O."/>
            <person name="McCluskey K."/>
            <person name="Coulpier F."/>
            <person name="Deshpande N."/>
            <person name="von Doehren H."/>
            <person name="Ebbole D.J."/>
            <person name="Esquivel-Naranjo E.U."/>
            <person name="Fekete E."/>
            <person name="Flipphi M."/>
            <person name="Glaser F."/>
            <person name="Gomez-Rodriguez E.Y."/>
            <person name="Gruber S."/>
            <person name="Han C."/>
            <person name="Henrissat B."/>
            <person name="Hermosa R."/>
            <person name="Hernandez-Onate M."/>
            <person name="Karaffa L."/>
            <person name="Kosti I."/>
            <person name="Le Crom S."/>
            <person name="Lindquist E."/>
            <person name="Lucas S."/>
            <person name="Luebeck M."/>
            <person name="Luebeck P.S."/>
            <person name="Margeot A."/>
            <person name="Metz B."/>
            <person name="Misra M."/>
            <person name="Nevalainen H."/>
            <person name="Omann M."/>
            <person name="Packer N."/>
            <person name="Perrone G."/>
            <person name="Uresti-Rivera E.E."/>
            <person name="Salamov A."/>
            <person name="Schmoll M."/>
            <person name="Seiboth B."/>
            <person name="Shapiro H."/>
            <person name="Sukno S."/>
            <person name="Tamayo-Ramos J.A."/>
            <person name="Tisch D."/>
            <person name="Wiest A."/>
            <person name="Wilkinson H.H."/>
            <person name="Zhang M."/>
            <person name="Coutinho P.M."/>
            <person name="Kenerley C.M."/>
            <person name="Monte E."/>
            <person name="Baker S.E."/>
            <person name="Grigoriev I.V."/>
        </authorList>
    </citation>
    <scope>NUCLEOTIDE SEQUENCE [LARGE SCALE GENOMIC DNA]</scope>
    <source>
        <strain evidence="2">Gv29-8 / FGSC 10586</strain>
    </source>
</reference>
<proteinExistence type="predicted"/>
<evidence type="ECO:0000313" key="1">
    <source>
        <dbReference type="EMBL" id="EHK21863.1"/>
    </source>
</evidence>
<dbReference type="HOGENOM" id="CLU_860698_0_0_1"/>
<gene>
    <name evidence="1" type="ORF">TRIVIDRAFT_70887</name>
</gene>